<organism evidence="2 3">
    <name type="scientific">Chelativorans intermedius</name>
    <dbReference type="NCBI Taxonomy" id="515947"/>
    <lineage>
        <taxon>Bacteria</taxon>
        <taxon>Pseudomonadati</taxon>
        <taxon>Pseudomonadota</taxon>
        <taxon>Alphaproteobacteria</taxon>
        <taxon>Hyphomicrobiales</taxon>
        <taxon>Phyllobacteriaceae</taxon>
        <taxon>Chelativorans</taxon>
    </lineage>
</organism>
<evidence type="ECO:0000259" key="1">
    <source>
        <dbReference type="Pfam" id="PF01261"/>
    </source>
</evidence>
<dbReference type="EMBL" id="JBHLXD010000013">
    <property type="protein sequence ID" value="MFC0208620.1"/>
    <property type="molecule type" value="Genomic_DNA"/>
</dbReference>
<dbReference type="Gene3D" id="3.20.20.150">
    <property type="entry name" value="Divalent-metal-dependent TIM barrel enzymes"/>
    <property type="match status" value="1"/>
</dbReference>
<dbReference type="PANTHER" id="PTHR12110">
    <property type="entry name" value="HYDROXYPYRUVATE ISOMERASE"/>
    <property type="match status" value="1"/>
</dbReference>
<keyword evidence="3" id="KW-1185">Reference proteome</keyword>
<dbReference type="InterPro" id="IPR013022">
    <property type="entry name" value="Xyl_isomerase-like_TIM-brl"/>
</dbReference>
<dbReference type="PANTHER" id="PTHR12110:SF48">
    <property type="entry name" value="BLL3656 PROTEIN"/>
    <property type="match status" value="1"/>
</dbReference>
<reference evidence="2 3" key="1">
    <citation type="submission" date="2024-09" db="EMBL/GenBank/DDBJ databases">
        <authorList>
            <person name="Sun Q."/>
            <person name="Mori K."/>
        </authorList>
    </citation>
    <scope>NUCLEOTIDE SEQUENCE [LARGE SCALE GENOMIC DNA]</scope>
    <source>
        <strain evidence="2 3">CCM 8543</strain>
    </source>
</reference>
<dbReference type="InterPro" id="IPR014621">
    <property type="entry name" value="UCP036778_sugar_epimerase"/>
</dbReference>
<feature type="domain" description="Xylose isomerase-like TIM barrel" evidence="1">
    <location>
        <begin position="24"/>
        <end position="261"/>
    </location>
</feature>
<dbReference type="PIRSF" id="PIRSF036778">
    <property type="entry name" value="UCP036778"/>
    <property type="match status" value="1"/>
</dbReference>
<protein>
    <submittedName>
        <fullName evidence="2">TIM barrel protein</fullName>
    </submittedName>
</protein>
<proteinExistence type="predicted"/>
<comment type="caution">
    <text evidence="2">The sequence shown here is derived from an EMBL/GenBank/DDBJ whole genome shotgun (WGS) entry which is preliminary data.</text>
</comment>
<dbReference type="Proteomes" id="UP001589755">
    <property type="component" value="Unassembled WGS sequence"/>
</dbReference>
<evidence type="ECO:0000313" key="3">
    <source>
        <dbReference type="Proteomes" id="UP001589755"/>
    </source>
</evidence>
<dbReference type="Pfam" id="PF01261">
    <property type="entry name" value="AP_endonuc_2"/>
    <property type="match status" value="1"/>
</dbReference>
<dbReference type="InterPro" id="IPR036237">
    <property type="entry name" value="Xyl_isomerase-like_sf"/>
</dbReference>
<gene>
    <name evidence="2" type="ORF">ACFFJ2_09440</name>
</gene>
<name>A0ABV6D7M9_9HYPH</name>
<sequence>MSENSPVFALNHMCAPQLSVSDFLDLAQALGAEGVEIRNDIEGNALADGTDPADVGRAAAARGLHIFSINALQRFNAWDGVREREARALIGQARACGAQALVLVPTNDGTGRANGERQANLRIALKALAPLLAEAGIVGLVEPLGFESCSLRHKSEAVEAIESLGLGGTFRLVHDTFHHFVAGESAFFPAHTGLVHLSGVTDGSLGRAVMRDGHRVLVDDQDRLDNVGQVAALRAAGYAGPLSFEPFSETVHRAPDLRRALADSMALVCERVRRRAA</sequence>
<dbReference type="RefSeq" id="WP_261521987.1">
    <property type="nucleotide sequence ID" value="NZ_JAODNW010000021.1"/>
</dbReference>
<dbReference type="InterPro" id="IPR050312">
    <property type="entry name" value="IolE/XylAMocC-like"/>
</dbReference>
<dbReference type="SUPFAM" id="SSF51658">
    <property type="entry name" value="Xylose isomerase-like"/>
    <property type="match status" value="1"/>
</dbReference>
<evidence type="ECO:0000313" key="2">
    <source>
        <dbReference type="EMBL" id="MFC0208620.1"/>
    </source>
</evidence>
<accession>A0ABV6D7M9</accession>